<proteinExistence type="predicted"/>
<protein>
    <submittedName>
        <fullName evidence="1">Dirigent protein 5</fullName>
    </submittedName>
</protein>
<sequence length="202" mass="22546">MLVSESQSVSATRKISKYQKPRKQFVLYYHDNLLLDPDDVANSTSAKVTSGTKLGNYEFGMVVVFNDPVTKDQSFQSPEAATAQGFYFYNMKNDYSAWFAYTLVFNSSEYKGTLNIMGADLMPEKTRDLSVVGGTGDFFMARGIATFTTDAVEEARERPTGNLRPNPMRGVDVRSCILRTSLGQLRCHRTAAPQANFRGIFP</sequence>
<comment type="caution">
    <text evidence="1">The sequence shown here is derived from an EMBL/GenBank/DDBJ whole genome shotgun (WGS) entry which is preliminary data.</text>
</comment>
<keyword evidence="2" id="KW-1185">Reference proteome</keyword>
<dbReference type="EMBL" id="CM039172">
    <property type="protein sequence ID" value="KAH9775268.1"/>
    <property type="molecule type" value="Genomic_DNA"/>
</dbReference>
<name>A0ACB8LPE0_CITSI</name>
<reference evidence="2" key="1">
    <citation type="journal article" date="2023" name="Hortic. Res.">
        <title>A chromosome-level phased genome enabling allele-level studies in sweet orange: a case study on citrus Huanglongbing tolerance.</title>
        <authorList>
            <person name="Wu B."/>
            <person name="Yu Q."/>
            <person name="Deng Z."/>
            <person name="Duan Y."/>
            <person name="Luo F."/>
            <person name="Gmitter F. Jr."/>
        </authorList>
    </citation>
    <scope>NUCLEOTIDE SEQUENCE [LARGE SCALE GENOMIC DNA]</scope>
    <source>
        <strain evidence="2">cv. Valencia</strain>
    </source>
</reference>
<dbReference type="Proteomes" id="UP000829398">
    <property type="component" value="Chromosome 3"/>
</dbReference>
<accession>A0ACB8LPE0</accession>
<organism evidence="1 2">
    <name type="scientific">Citrus sinensis</name>
    <name type="common">Sweet orange</name>
    <name type="synonym">Citrus aurantium var. sinensis</name>
    <dbReference type="NCBI Taxonomy" id="2711"/>
    <lineage>
        <taxon>Eukaryota</taxon>
        <taxon>Viridiplantae</taxon>
        <taxon>Streptophyta</taxon>
        <taxon>Embryophyta</taxon>
        <taxon>Tracheophyta</taxon>
        <taxon>Spermatophyta</taxon>
        <taxon>Magnoliopsida</taxon>
        <taxon>eudicotyledons</taxon>
        <taxon>Gunneridae</taxon>
        <taxon>Pentapetalae</taxon>
        <taxon>rosids</taxon>
        <taxon>malvids</taxon>
        <taxon>Sapindales</taxon>
        <taxon>Rutaceae</taxon>
        <taxon>Aurantioideae</taxon>
        <taxon>Citrus</taxon>
    </lineage>
</organism>
<evidence type="ECO:0000313" key="2">
    <source>
        <dbReference type="Proteomes" id="UP000829398"/>
    </source>
</evidence>
<evidence type="ECO:0000313" key="1">
    <source>
        <dbReference type="EMBL" id="KAH9775268.1"/>
    </source>
</evidence>
<gene>
    <name evidence="1" type="ORF">KPL71_006358</name>
</gene>